<feature type="coiled-coil region" evidence="1">
    <location>
        <begin position="232"/>
        <end position="259"/>
    </location>
</feature>
<reference evidence="3" key="2">
    <citation type="submission" date="2018-10" db="UniProtKB">
        <authorList>
            <consortium name="EnsemblPlants"/>
        </authorList>
    </citation>
    <scope>IDENTIFICATION</scope>
</reference>
<dbReference type="PANTHER" id="PTHR31016">
    <property type="entry name" value="OS04G0228100 PROTEIN"/>
    <property type="match status" value="1"/>
</dbReference>
<dbReference type="Gramene" id="TraesSTA2B03G00845210.1">
    <property type="protein sequence ID" value="TraesSTA2B03G00845210.1"/>
    <property type="gene ID" value="TraesSTA2B03G00845210"/>
</dbReference>
<sequence>MDSSAASSLAVSPASDDRFWDGLRTRVDTILEDRRLVASAASTCAVASGRPKRLREDSLMLVRGLDSVAASLAQLSDTLTAAQKGVNALAMCSSQARERERGEEEPDAKRHCRASTEFAALVAQKEVAGEALGNAAAAADAKPREEPSGDVVLASAEVAQSTNLKRARSLAVSMAGRAANLARELTTIKSELRFMQERCGLLEEENRRLRDGYDDGGAGAAPEEDDLVRLQLEALLAEKSRLAQENANLARENQSLVQLVEYHQLTAQEEEEEELEDHLLTASYEEAVMQGMRLDFSSPLGKLDGEGEFDGVPATPGSKLGVLVSPDE</sequence>
<dbReference type="Proteomes" id="UP000019116">
    <property type="component" value="Chromosome 2B"/>
</dbReference>
<accession>A0A3B6BYT6</accession>
<gene>
    <name evidence="3" type="primary">LOC123043404</name>
</gene>
<dbReference type="GeneID" id="123043404"/>
<evidence type="ECO:0000256" key="1">
    <source>
        <dbReference type="SAM" id="Coils"/>
    </source>
</evidence>
<dbReference type="Gramene" id="TraesCS2B03G0179700.1">
    <property type="protein sequence ID" value="TraesCS2B03G0179700.1.CDS"/>
    <property type="gene ID" value="TraesCS2B03G0179700"/>
</dbReference>
<dbReference type="Gramene" id="TraesMAC2B03G00842080.1">
    <property type="protein sequence ID" value="TraesMAC2B03G00842080.1"/>
    <property type="gene ID" value="TraesMAC2B03G00842080"/>
</dbReference>
<name>A0A3B6BYT6_WHEAT</name>
<dbReference type="SMR" id="A0A3B6BYT6"/>
<dbReference type="OMA" id="FLQDRCN"/>
<evidence type="ECO:0000313" key="3">
    <source>
        <dbReference type="EnsemblPlants" id="TraesCS2B02G079600.1"/>
    </source>
</evidence>
<dbReference type="Gramene" id="TraesNOR2B03G00855380.1">
    <property type="protein sequence ID" value="TraesNOR2B03G00855380.1"/>
    <property type="gene ID" value="TraesNOR2B03G00855380"/>
</dbReference>
<dbReference type="PANTHER" id="PTHR31016:SF2">
    <property type="entry name" value="OS04G0228100 PROTEIN"/>
    <property type="match status" value="1"/>
</dbReference>
<dbReference type="EnsemblPlants" id="TraesCS2B02G079600.1">
    <property type="protein sequence ID" value="TraesCS2B02G079600.1"/>
    <property type="gene ID" value="TraesCS2B02G079600"/>
</dbReference>
<dbReference type="STRING" id="4565.A0A3B6BYT6"/>
<keyword evidence="4" id="KW-1185">Reference proteome</keyword>
<dbReference type="OrthoDB" id="1924603at2759"/>
<keyword evidence="1" id="KW-0175">Coiled coil</keyword>
<evidence type="ECO:0000313" key="4">
    <source>
        <dbReference type="Proteomes" id="UP000019116"/>
    </source>
</evidence>
<dbReference type="RefSeq" id="XP_044321760.1">
    <property type="nucleotide sequence ID" value="XM_044465825.1"/>
</dbReference>
<organism evidence="3">
    <name type="scientific">Triticum aestivum</name>
    <name type="common">Wheat</name>
    <dbReference type="NCBI Taxonomy" id="4565"/>
    <lineage>
        <taxon>Eukaryota</taxon>
        <taxon>Viridiplantae</taxon>
        <taxon>Streptophyta</taxon>
        <taxon>Embryophyta</taxon>
        <taxon>Tracheophyta</taxon>
        <taxon>Spermatophyta</taxon>
        <taxon>Magnoliopsida</taxon>
        <taxon>Liliopsida</taxon>
        <taxon>Poales</taxon>
        <taxon>Poaceae</taxon>
        <taxon>BOP clade</taxon>
        <taxon>Pooideae</taxon>
        <taxon>Triticodae</taxon>
        <taxon>Triticeae</taxon>
        <taxon>Triticinae</taxon>
        <taxon>Triticum</taxon>
    </lineage>
</organism>
<evidence type="ECO:0000256" key="2">
    <source>
        <dbReference type="SAM" id="MobiDB-lite"/>
    </source>
</evidence>
<dbReference type="Gramene" id="TraesCS2B02G079600.1">
    <property type="protein sequence ID" value="TraesCS2B02G079600.1"/>
    <property type="gene ID" value="TraesCS2B02G079600"/>
</dbReference>
<proteinExistence type="predicted"/>
<protein>
    <submittedName>
        <fullName evidence="3">Uncharacterized protein</fullName>
    </submittedName>
</protein>
<dbReference type="PaxDb" id="4565-Traes_2BS_F01C39DD2.1"/>
<reference evidence="3" key="1">
    <citation type="submission" date="2018-08" db="EMBL/GenBank/DDBJ databases">
        <authorList>
            <person name="Rossello M."/>
        </authorList>
    </citation>
    <scope>NUCLEOTIDE SEQUENCE [LARGE SCALE GENOMIC DNA]</scope>
    <source>
        <strain evidence="3">cv. Chinese Spring</strain>
    </source>
</reference>
<feature type="region of interest" description="Disordered" evidence="2">
    <location>
        <begin position="304"/>
        <end position="328"/>
    </location>
</feature>
<feature type="coiled-coil region" evidence="1">
    <location>
        <begin position="178"/>
        <end position="205"/>
    </location>
</feature>
<dbReference type="AlphaFoldDB" id="A0A3B6BYT6"/>